<gene>
    <name evidence="1" type="ORF">SVIM_LOCUS327299</name>
</gene>
<reference evidence="1" key="1">
    <citation type="submission" date="2019-03" db="EMBL/GenBank/DDBJ databases">
        <authorList>
            <person name="Mank J."/>
            <person name="Almeida P."/>
        </authorList>
    </citation>
    <scope>NUCLEOTIDE SEQUENCE</scope>
    <source>
        <strain evidence="1">78183</strain>
    </source>
</reference>
<organism evidence="1">
    <name type="scientific">Salix viminalis</name>
    <name type="common">Common osier</name>
    <name type="synonym">Basket willow</name>
    <dbReference type="NCBI Taxonomy" id="40686"/>
    <lineage>
        <taxon>Eukaryota</taxon>
        <taxon>Viridiplantae</taxon>
        <taxon>Streptophyta</taxon>
        <taxon>Embryophyta</taxon>
        <taxon>Tracheophyta</taxon>
        <taxon>Spermatophyta</taxon>
        <taxon>Magnoliopsida</taxon>
        <taxon>eudicotyledons</taxon>
        <taxon>Gunneridae</taxon>
        <taxon>Pentapetalae</taxon>
        <taxon>rosids</taxon>
        <taxon>fabids</taxon>
        <taxon>Malpighiales</taxon>
        <taxon>Salicaceae</taxon>
        <taxon>Saliceae</taxon>
        <taxon>Salix</taxon>
    </lineage>
</organism>
<protein>
    <submittedName>
        <fullName evidence="1">Uncharacterized protein</fullName>
    </submittedName>
</protein>
<dbReference type="AlphaFoldDB" id="A0A6N2M9U1"/>
<name>A0A6N2M9U1_SALVM</name>
<dbReference type="EMBL" id="CAADRP010001708">
    <property type="protein sequence ID" value="VFU49635.1"/>
    <property type="molecule type" value="Genomic_DNA"/>
</dbReference>
<proteinExistence type="predicted"/>
<sequence length="99" mass="11022">MKSPDTLSHLLSCKEQRFQSTIAIPYCSIFNVATPPTIFSATCTLLKLKSCRQTRPEKSTSVNNKLWHGVTTTVSSMAVLEGTLFTVSIIKTRILNFKI</sequence>
<accession>A0A6N2M9U1</accession>
<evidence type="ECO:0000313" key="1">
    <source>
        <dbReference type="EMBL" id="VFU49635.1"/>
    </source>
</evidence>